<dbReference type="GeneID" id="72009781"/>
<name>A0ABQ8K8I9_9APHY</name>
<accession>A0ABQ8K8I9</accession>
<evidence type="ECO:0000256" key="1">
    <source>
        <dbReference type="SAM" id="Coils"/>
    </source>
</evidence>
<dbReference type="Proteomes" id="UP000814176">
    <property type="component" value="Unassembled WGS sequence"/>
</dbReference>
<evidence type="ECO:0000313" key="2">
    <source>
        <dbReference type="EMBL" id="KAH9833495.1"/>
    </source>
</evidence>
<dbReference type="RefSeq" id="XP_047776235.1">
    <property type="nucleotide sequence ID" value="XM_047929049.1"/>
</dbReference>
<protein>
    <submittedName>
        <fullName evidence="2">Uncharacterized protein</fullName>
    </submittedName>
</protein>
<keyword evidence="3" id="KW-1185">Reference proteome</keyword>
<comment type="caution">
    <text evidence="2">The sequence shown here is derived from an EMBL/GenBank/DDBJ whole genome shotgun (WGS) entry which is preliminary data.</text>
</comment>
<proteinExistence type="predicted"/>
<dbReference type="EMBL" id="JADCUA010000018">
    <property type="protein sequence ID" value="KAH9833495.1"/>
    <property type="molecule type" value="Genomic_DNA"/>
</dbReference>
<feature type="non-terminal residue" evidence="2">
    <location>
        <position position="381"/>
    </location>
</feature>
<reference evidence="2 3" key="1">
    <citation type="journal article" date="2021" name="Environ. Microbiol.">
        <title>Gene family expansions and transcriptome signatures uncover fungal adaptations to wood decay.</title>
        <authorList>
            <person name="Hage H."/>
            <person name="Miyauchi S."/>
            <person name="Viragh M."/>
            <person name="Drula E."/>
            <person name="Min B."/>
            <person name="Chaduli D."/>
            <person name="Navarro D."/>
            <person name="Favel A."/>
            <person name="Norest M."/>
            <person name="Lesage-Meessen L."/>
            <person name="Balint B."/>
            <person name="Merenyi Z."/>
            <person name="de Eugenio L."/>
            <person name="Morin E."/>
            <person name="Martinez A.T."/>
            <person name="Baldrian P."/>
            <person name="Stursova M."/>
            <person name="Martinez M.J."/>
            <person name="Novotny C."/>
            <person name="Magnuson J.K."/>
            <person name="Spatafora J.W."/>
            <person name="Maurice S."/>
            <person name="Pangilinan J."/>
            <person name="Andreopoulos W."/>
            <person name="LaButti K."/>
            <person name="Hundley H."/>
            <person name="Na H."/>
            <person name="Kuo A."/>
            <person name="Barry K."/>
            <person name="Lipzen A."/>
            <person name="Henrissat B."/>
            <person name="Riley R."/>
            <person name="Ahrendt S."/>
            <person name="Nagy L.G."/>
            <person name="Grigoriev I.V."/>
            <person name="Martin F."/>
            <person name="Rosso M.N."/>
        </authorList>
    </citation>
    <scope>NUCLEOTIDE SEQUENCE [LARGE SCALE GENOMIC DNA]</scope>
    <source>
        <strain evidence="2 3">CIRM-BRFM 1785</strain>
    </source>
</reference>
<evidence type="ECO:0000313" key="3">
    <source>
        <dbReference type="Proteomes" id="UP000814176"/>
    </source>
</evidence>
<keyword evidence="1" id="KW-0175">Coiled coil</keyword>
<feature type="coiled-coil region" evidence="1">
    <location>
        <begin position="16"/>
        <end position="136"/>
    </location>
</feature>
<gene>
    <name evidence="2" type="ORF">C8Q71DRAFT_909533</name>
</gene>
<organism evidence="2 3">
    <name type="scientific">Rhodofomes roseus</name>
    <dbReference type="NCBI Taxonomy" id="34475"/>
    <lineage>
        <taxon>Eukaryota</taxon>
        <taxon>Fungi</taxon>
        <taxon>Dikarya</taxon>
        <taxon>Basidiomycota</taxon>
        <taxon>Agaricomycotina</taxon>
        <taxon>Agaricomycetes</taxon>
        <taxon>Polyporales</taxon>
        <taxon>Rhodofomes</taxon>
    </lineage>
</organism>
<sequence length="381" mass="43029">MASLVIENPRLQTEFLEFLQQKLSNVESQLSDSEKDKVQLRTALVQVEDELAGTRSALEEVRRNKVENTFLQRSELLATTERHLADAKAKLQSMEAEREQTRDKIKRLQRHKDTELEVLRNEVTKLKEAAELQETQSSQTLNDLQGQLSAAQTAFEEAVTARNAAVAAGAEKQELINEMSNKLSNAQQFVLLRDKLLGSPAPENMANHLPCPVPSGILWPKVFIRMMKFRETEQSAASPAPWYSLRLRDKHLVPLRNSHHALTVDPMHRYESSVRDRKFTSYPSGSQPRRDGRYEVFHEHGGKIYYMGTFLPLGSLQNVELDHMQLDSYCAHGSAVLVSWLAQETAGSAPSGNAVRTALPEMYRKGFMRLNVTGLQCVGFN</sequence>